<name>A0A1G8CYA5_BACOV</name>
<organism evidence="2 3">
    <name type="scientific">Bacteroides ovatus</name>
    <dbReference type="NCBI Taxonomy" id="28116"/>
    <lineage>
        <taxon>Bacteria</taxon>
        <taxon>Pseudomonadati</taxon>
        <taxon>Bacteroidota</taxon>
        <taxon>Bacteroidia</taxon>
        <taxon>Bacteroidales</taxon>
        <taxon>Bacteroidaceae</taxon>
        <taxon>Bacteroides</taxon>
    </lineage>
</organism>
<evidence type="ECO:0000313" key="4">
    <source>
        <dbReference type="Proteomes" id="UP000183670"/>
    </source>
</evidence>
<dbReference type="Proteomes" id="UP000183670">
    <property type="component" value="Unassembled WGS sequence"/>
</dbReference>
<dbReference type="AlphaFoldDB" id="A0A1G8CYA5"/>
<reference evidence="3 4" key="1">
    <citation type="submission" date="2016-10" db="EMBL/GenBank/DDBJ databases">
        <authorList>
            <person name="de Groot N.N."/>
        </authorList>
    </citation>
    <scope>NUCLEOTIDE SEQUENCE [LARGE SCALE GENOMIC DNA]</scope>
    <source>
        <strain evidence="1 4">NLAE-zl-C500</strain>
        <strain evidence="2 3">NLAE-zl-C57</strain>
    </source>
</reference>
<dbReference type="Proteomes" id="UP000181870">
    <property type="component" value="Unassembled WGS sequence"/>
</dbReference>
<protein>
    <submittedName>
        <fullName evidence="2">Uncharacterized protein</fullName>
    </submittedName>
</protein>
<accession>A0A1G8CYA5</accession>
<dbReference type="EMBL" id="FMYE01000046">
    <property type="protein sequence ID" value="SDB78636.1"/>
    <property type="molecule type" value="Genomic_DNA"/>
</dbReference>
<proteinExistence type="predicted"/>
<dbReference type="EMBL" id="FNDO01000007">
    <property type="protein sequence ID" value="SDH50567.1"/>
    <property type="molecule type" value="Genomic_DNA"/>
</dbReference>
<evidence type="ECO:0000313" key="3">
    <source>
        <dbReference type="Proteomes" id="UP000181870"/>
    </source>
</evidence>
<evidence type="ECO:0000313" key="1">
    <source>
        <dbReference type="EMBL" id="SDB78636.1"/>
    </source>
</evidence>
<gene>
    <name evidence="1" type="ORF">SAMN05192581_10466</name>
    <name evidence="2" type="ORF">SAMN05192582_100721</name>
</gene>
<sequence>MPTSIQTSYNNNIEYTILEMTNINQKKIVALQSINQKKLMYNIIVNRNKK</sequence>
<evidence type="ECO:0000313" key="2">
    <source>
        <dbReference type="EMBL" id="SDH50567.1"/>
    </source>
</evidence>